<dbReference type="InterPro" id="IPR001789">
    <property type="entry name" value="Sig_transdc_resp-reg_receiver"/>
</dbReference>
<sequence length="141" mass="15422">MQGARYPCEMGRILISRVNTPQVTLVSVIDDDESVRSSLVLLLRSQGFDSRGYASGEAFLEATDAMESRCLVVDVGLKGMSGIELQARLRSLKSTVPIIFISAHRDDETIRRAHAGGGRDFLVKPFSEATLLASIDRLLNP</sequence>
<dbReference type="EMBL" id="SGXM01000004">
    <property type="protein sequence ID" value="RZT36828.1"/>
    <property type="molecule type" value="Genomic_DNA"/>
</dbReference>
<name>A0A4Q7RVG0_9BURK</name>
<proteinExistence type="predicted"/>
<dbReference type="SMART" id="SM00448">
    <property type="entry name" value="REC"/>
    <property type="match status" value="1"/>
</dbReference>
<comment type="caution">
    <text evidence="4">The sequence shown here is derived from an EMBL/GenBank/DDBJ whole genome shotgun (WGS) entry which is preliminary data.</text>
</comment>
<evidence type="ECO:0000313" key="4">
    <source>
        <dbReference type="EMBL" id="RZT36828.1"/>
    </source>
</evidence>
<protein>
    <submittedName>
        <fullName evidence="4">Response regulator receiver domain-containing protein</fullName>
    </submittedName>
</protein>
<dbReference type="Proteomes" id="UP000291078">
    <property type="component" value="Unassembled WGS sequence"/>
</dbReference>
<dbReference type="Gene3D" id="3.40.50.2300">
    <property type="match status" value="1"/>
</dbReference>
<dbReference type="GO" id="GO:0000160">
    <property type="term" value="P:phosphorelay signal transduction system"/>
    <property type="evidence" value="ECO:0007669"/>
    <property type="project" value="InterPro"/>
</dbReference>
<keyword evidence="5" id="KW-1185">Reference proteome</keyword>
<dbReference type="Pfam" id="PF00072">
    <property type="entry name" value="Response_reg"/>
    <property type="match status" value="1"/>
</dbReference>
<keyword evidence="1 2" id="KW-0597">Phosphoprotein</keyword>
<feature type="domain" description="Response regulatory" evidence="3">
    <location>
        <begin position="25"/>
        <end position="139"/>
    </location>
</feature>
<accession>A0A4Q7RVG0</accession>
<feature type="modified residue" description="4-aspartylphosphate" evidence="2">
    <location>
        <position position="74"/>
    </location>
</feature>
<evidence type="ECO:0000259" key="3">
    <source>
        <dbReference type="PROSITE" id="PS50110"/>
    </source>
</evidence>
<dbReference type="AlphaFoldDB" id="A0A4Q7RVG0"/>
<organism evidence="4 5">
    <name type="scientific">Cupriavidus agavae</name>
    <dbReference type="NCBI Taxonomy" id="1001822"/>
    <lineage>
        <taxon>Bacteria</taxon>
        <taxon>Pseudomonadati</taxon>
        <taxon>Pseudomonadota</taxon>
        <taxon>Betaproteobacteria</taxon>
        <taxon>Burkholderiales</taxon>
        <taxon>Burkholderiaceae</taxon>
        <taxon>Cupriavidus</taxon>
    </lineage>
</organism>
<reference evidence="4 5" key="1">
    <citation type="journal article" date="2015" name="Stand. Genomic Sci.">
        <title>Genomic Encyclopedia of Bacterial and Archaeal Type Strains, Phase III: the genomes of soil and plant-associated and newly described type strains.</title>
        <authorList>
            <person name="Whitman W.B."/>
            <person name="Woyke T."/>
            <person name="Klenk H.P."/>
            <person name="Zhou Y."/>
            <person name="Lilburn T.G."/>
            <person name="Beck B.J."/>
            <person name="De Vos P."/>
            <person name="Vandamme P."/>
            <person name="Eisen J.A."/>
            <person name="Garrity G."/>
            <person name="Hugenholtz P."/>
            <person name="Kyrpides N.C."/>
        </authorList>
    </citation>
    <scope>NUCLEOTIDE SEQUENCE [LARGE SCALE GENOMIC DNA]</scope>
    <source>
        <strain evidence="4 5">ASC-9842</strain>
    </source>
</reference>
<dbReference type="PANTHER" id="PTHR44591:SF25">
    <property type="entry name" value="CHEMOTAXIS TWO-COMPONENT RESPONSE REGULATOR"/>
    <property type="match status" value="1"/>
</dbReference>
<dbReference type="InterPro" id="IPR011006">
    <property type="entry name" value="CheY-like_superfamily"/>
</dbReference>
<evidence type="ECO:0000256" key="2">
    <source>
        <dbReference type="PROSITE-ProRule" id="PRU00169"/>
    </source>
</evidence>
<dbReference type="PANTHER" id="PTHR44591">
    <property type="entry name" value="STRESS RESPONSE REGULATOR PROTEIN 1"/>
    <property type="match status" value="1"/>
</dbReference>
<gene>
    <name evidence="4" type="ORF">EV147_3492</name>
</gene>
<dbReference type="SUPFAM" id="SSF52172">
    <property type="entry name" value="CheY-like"/>
    <property type="match status" value="1"/>
</dbReference>
<evidence type="ECO:0000256" key="1">
    <source>
        <dbReference type="ARBA" id="ARBA00022553"/>
    </source>
</evidence>
<dbReference type="PROSITE" id="PS50110">
    <property type="entry name" value="RESPONSE_REGULATORY"/>
    <property type="match status" value="1"/>
</dbReference>
<dbReference type="InterPro" id="IPR050595">
    <property type="entry name" value="Bact_response_regulator"/>
</dbReference>
<evidence type="ECO:0000313" key="5">
    <source>
        <dbReference type="Proteomes" id="UP000291078"/>
    </source>
</evidence>